<feature type="domain" description="FMN hydroxy acid dehydrogenase" evidence="8">
    <location>
        <begin position="33"/>
        <end position="416"/>
    </location>
</feature>
<dbReference type="OrthoDB" id="9770452at2"/>
<feature type="binding site" evidence="7">
    <location>
        <begin position="112"/>
        <end position="114"/>
    </location>
    <ligand>
        <name>FMN</name>
        <dbReference type="ChEBI" id="CHEBI:58210"/>
    </ligand>
</feature>
<evidence type="ECO:0000256" key="1">
    <source>
        <dbReference type="ARBA" id="ARBA00001917"/>
    </source>
</evidence>
<evidence type="ECO:0000256" key="5">
    <source>
        <dbReference type="ARBA" id="ARBA00024042"/>
    </source>
</evidence>
<dbReference type="Proteomes" id="UP000008710">
    <property type="component" value="Plasmid pRHL2"/>
</dbReference>
<sequence length="426" mass="45141">MQQHDMIRLARNQVRADLQALPATLRARFSSDSAARRAIAIADLRLVARQKLPRPVFDFVDGAAGDELTANYNQADLRAVRLMPKVLTGAGPADLTTRVLGQHLDVPLIGAPTGMTAMIHPDAEVALARALTAGGAGYTLSTGASRPMAEVADARSRGPLFFQLYLGKDRHLAKALLDQASALGFGALMITVDTPTTGNRERDLRHKFATQRITARTLFSGAARPRWSARFLANPDVLSTRVLTEAAGGGASPAETARLIQEQFTPLLDWDDVAWVRDNWSGPMAIKGILRADDALRATDAGLDGVIVSNHGGRQLDHASSAVSALPAIVDAVGDRVDVLLDGGIRRGIDVLTALALGAKACLVGRPFIFGLGAGGRGGVTRALEILTTELHQAVTLAGAPSVRDLDRSWLATDGPTPFRITGTSR</sequence>
<keyword evidence="9" id="KW-0614">Plasmid</keyword>
<evidence type="ECO:0000256" key="7">
    <source>
        <dbReference type="PIRSR" id="PIRSR000138-2"/>
    </source>
</evidence>
<evidence type="ECO:0000256" key="4">
    <source>
        <dbReference type="ARBA" id="ARBA00023002"/>
    </source>
</evidence>
<feature type="binding site" evidence="7">
    <location>
        <position position="309"/>
    </location>
    <ligand>
        <name>FMN</name>
        <dbReference type="ChEBI" id="CHEBI:58210"/>
    </ligand>
</feature>
<evidence type="ECO:0000256" key="2">
    <source>
        <dbReference type="ARBA" id="ARBA00022630"/>
    </source>
</evidence>
<dbReference type="RefSeq" id="WP_011600110.1">
    <property type="nucleotide sequence ID" value="NC_008270.1"/>
</dbReference>
<feature type="binding site" evidence="7">
    <location>
        <position position="200"/>
    </location>
    <ligand>
        <name>glyoxylate</name>
        <dbReference type="ChEBI" id="CHEBI:36655"/>
    </ligand>
</feature>
<dbReference type="KEGG" id="rha:RHA1_ro10281"/>
<feature type="binding site" evidence="7">
    <location>
        <begin position="342"/>
        <end position="346"/>
    </location>
    <ligand>
        <name>FMN</name>
        <dbReference type="ChEBI" id="CHEBI:58210"/>
    </ligand>
</feature>
<comment type="similarity">
    <text evidence="5">Belongs to the FMN-dependent alpha-hydroxy acid dehydrogenase family.</text>
</comment>
<evidence type="ECO:0000256" key="6">
    <source>
        <dbReference type="PIRSR" id="PIRSR000138-1"/>
    </source>
</evidence>
<dbReference type="EMBL" id="CP000433">
    <property type="protein sequence ID" value="ABH00472.1"/>
    <property type="molecule type" value="Genomic_DNA"/>
</dbReference>
<accession>Q0RW64</accession>
<evidence type="ECO:0000313" key="10">
    <source>
        <dbReference type="Proteomes" id="UP000008710"/>
    </source>
</evidence>
<feature type="active site" description="Proton acceptor" evidence="6">
    <location>
        <position position="311"/>
    </location>
</feature>
<dbReference type="PANTHER" id="PTHR10578">
    <property type="entry name" value="S -2-HYDROXY-ACID OXIDASE-RELATED"/>
    <property type="match status" value="1"/>
</dbReference>
<evidence type="ECO:0000256" key="3">
    <source>
        <dbReference type="ARBA" id="ARBA00022643"/>
    </source>
</evidence>
<dbReference type="Pfam" id="PF01070">
    <property type="entry name" value="FMN_dh"/>
    <property type="match status" value="1"/>
</dbReference>
<dbReference type="CDD" id="cd02809">
    <property type="entry name" value="alpha_hydroxyacid_oxid_FMN"/>
    <property type="match status" value="1"/>
</dbReference>
<dbReference type="GO" id="GO:0004460">
    <property type="term" value="F:L-lactate dehydrogenase (cytochrome) activity"/>
    <property type="evidence" value="ECO:0007669"/>
    <property type="project" value="UniProtKB-EC"/>
</dbReference>
<reference evidence="10" key="1">
    <citation type="journal article" date="2006" name="Proc. Natl. Acad. Sci. U.S.A.">
        <title>The complete genome of Rhodococcus sp. RHA1 provides insights into a catabolic powerhouse.</title>
        <authorList>
            <person name="McLeod M.P."/>
            <person name="Warren R.L."/>
            <person name="Hsiao W.W.L."/>
            <person name="Araki N."/>
            <person name="Myhre M."/>
            <person name="Fernandes C."/>
            <person name="Miyazawa D."/>
            <person name="Wong W."/>
            <person name="Lillquist A.L."/>
            <person name="Wang D."/>
            <person name="Dosanjh M."/>
            <person name="Hara H."/>
            <person name="Petrescu A."/>
            <person name="Morin R.D."/>
            <person name="Yang G."/>
            <person name="Stott J.M."/>
            <person name="Schein J.E."/>
            <person name="Shin H."/>
            <person name="Smailus D."/>
            <person name="Siddiqui A.S."/>
            <person name="Marra M.A."/>
            <person name="Jones S.J.M."/>
            <person name="Holt R."/>
            <person name="Brinkman F.S.L."/>
            <person name="Miyauchi K."/>
            <person name="Fukuda M."/>
            <person name="Davies J.E."/>
            <person name="Mohn W.W."/>
            <person name="Eltis L.D."/>
        </authorList>
    </citation>
    <scope>NUCLEOTIDE SEQUENCE [LARGE SCALE GENOMIC DNA]</scope>
    <source>
        <strain evidence="10">RHA1</strain>
    </source>
</reference>
<feature type="binding site" evidence="7">
    <location>
        <position position="287"/>
    </location>
    <ligand>
        <name>FMN</name>
        <dbReference type="ChEBI" id="CHEBI:58210"/>
    </ligand>
</feature>
<proteinExistence type="inferred from homology"/>
<feature type="binding site" evidence="7">
    <location>
        <begin position="365"/>
        <end position="366"/>
    </location>
    <ligand>
        <name>FMN</name>
        <dbReference type="ChEBI" id="CHEBI:58210"/>
    </ligand>
</feature>
<dbReference type="InterPro" id="IPR013785">
    <property type="entry name" value="Aldolase_TIM"/>
</dbReference>
<dbReference type="InterPro" id="IPR037396">
    <property type="entry name" value="FMN_HAD"/>
</dbReference>
<feature type="binding site" evidence="7">
    <location>
        <position position="165"/>
    </location>
    <ligand>
        <name>glyoxylate</name>
        <dbReference type="ChEBI" id="CHEBI:36655"/>
    </ligand>
</feature>
<organism evidence="9 10">
    <name type="scientific">Rhodococcus jostii (strain RHA1)</name>
    <dbReference type="NCBI Taxonomy" id="101510"/>
    <lineage>
        <taxon>Bacteria</taxon>
        <taxon>Bacillati</taxon>
        <taxon>Actinomycetota</taxon>
        <taxon>Actinomycetes</taxon>
        <taxon>Mycobacteriales</taxon>
        <taxon>Nocardiaceae</taxon>
        <taxon>Rhodococcus</taxon>
    </lineage>
</organism>
<dbReference type="AlphaFoldDB" id="Q0RW64"/>
<geneLocation type="plasmid" evidence="9 10">
    <name>pRHL2</name>
</geneLocation>
<comment type="cofactor">
    <cofactor evidence="1">
        <name>FMN</name>
        <dbReference type="ChEBI" id="CHEBI:58210"/>
    </cofactor>
</comment>
<dbReference type="InterPro" id="IPR000262">
    <property type="entry name" value="FMN-dep_DH"/>
</dbReference>
<dbReference type="FunFam" id="3.20.20.70:FF:000029">
    <property type="entry name" value="L-lactate dehydrogenase"/>
    <property type="match status" value="1"/>
</dbReference>
<dbReference type="EC" id="1.1.2.3" evidence="9"/>
<feature type="binding site" evidence="7">
    <location>
        <position position="314"/>
    </location>
    <ligand>
        <name>glyoxylate</name>
        <dbReference type="ChEBI" id="CHEBI:36655"/>
    </ligand>
</feature>
<keyword evidence="3 7" id="KW-0288">FMN</keyword>
<dbReference type="PIRSF" id="PIRSF000138">
    <property type="entry name" value="Al-hdrx_acd_dh"/>
    <property type="match status" value="1"/>
</dbReference>
<evidence type="ECO:0000259" key="8">
    <source>
        <dbReference type="PROSITE" id="PS51349"/>
    </source>
</evidence>
<gene>
    <name evidence="9" type="ordered locus">RHA1_ro10281</name>
</gene>
<keyword evidence="4 9" id="KW-0560">Oxidoreductase</keyword>
<dbReference type="InterPro" id="IPR008259">
    <property type="entry name" value="FMN_hydac_DH_AS"/>
</dbReference>
<evidence type="ECO:0000313" key="9">
    <source>
        <dbReference type="EMBL" id="ABH00472.1"/>
    </source>
</evidence>
<protein>
    <submittedName>
        <fullName evidence="9">Probable L-lactate dehydrogenase (Cytochrome)</fullName>
        <ecNumber evidence="9">1.1.2.3</ecNumber>
    </submittedName>
</protein>
<dbReference type="InterPro" id="IPR012133">
    <property type="entry name" value="Alpha-hydoxy_acid_DH_FMN"/>
</dbReference>
<feature type="binding site" evidence="7">
    <location>
        <position position="311"/>
    </location>
    <ligand>
        <name>glyoxylate</name>
        <dbReference type="ChEBI" id="CHEBI:36655"/>
    </ligand>
</feature>
<feature type="binding site" evidence="7">
    <location>
        <position position="163"/>
    </location>
    <ligand>
        <name>FMN</name>
        <dbReference type="ChEBI" id="CHEBI:58210"/>
    </ligand>
</feature>
<keyword evidence="2 7" id="KW-0285">Flavoprotein</keyword>
<dbReference type="Gene3D" id="3.20.20.70">
    <property type="entry name" value="Aldolase class I"/>
    <property type="match status" value="1"/>
</dbReference>
<dbReference type="GO" id="GO:0010181">
    <property type="term" value="F:FMN binding"/>
    <property type="evidence" value="ECO:0007669"/>
    <property type="project" value="InterPro"/>
</dbReference>
<dbReference type="PANTHER" id="PTHR10578:SF107">
    <property type="entry name" value="2-HYDROXYACID OXIDASE 1"/>
    <property type="match status" value="1"/>
</dbReference>
<feature type="binding site" evidence="7">
    <location>
        <position position="141"/>
    </location>
    <ligand>
        <name>FMN</name>
        <dbReference type="ChEBI" id="CHEBI:58210"/>
    </ligand>
</feature>
<dbReference type="HOGENOM" id="CLU_020639_0_0_11"/>
<dbReference type="PROSITE" id="PS51349">
    <property type="entry name" value="FMN_HYDROXY_ACID_DH_2"/>
    <property type="match status" value="1"/>
</dbReference>
<feature type="binding site" evidence="7">
    <location>
        <position position="191"/>
    </location>
    <ligand>
        <name>FMN</name>
        <dbReference type="ChEBI" id="CHEBI:58210"/>
    </ligand>
</feature>
<name>Q0RW64_RHOJR</name>
<dbReference type="PROSITE" id="PS00557">
    <property type="entry name" value="FMN_HYDROXY_ACID_DH_1"/>
    <property type="match status" value="1"/>
</dbReference>
<dbReference type="SUPFAM" id="SSF51395">
    <property type="entry name" value="FMN-linked oxidoreductases"/>
    <property type="match status" value="1"/>
</dbReference>